<proteinExistence type="inferred from homology"/>
<dbReference type="FunFam" id="3.30.200.20:FF:000127">
    <property type="entry name" value="Putative dual specificity tyrosine-phosphorylation-regulated kinase 2"/>
    <property type="match status" value="1"/>
</dbReference>
<keyword evidence="14" id="KW-1185">Reference proteome</keyword>
<feature type="compositionally biased region" description="Gly residues" evidence="11">
    <location>
        <begin position="180"/>
        <end position="190"/>
    </location>
</feature>
<evidence type="ECO:0000313" key="14">
    <source>
        <dbReference type="Proteomes" id="UP000001396"/>
    </source>
</evidence>
<dbReference type="GO" id="GO:0005856">
    <property type="term" value="C:cytoskeleton"/>
    <property type="evidence" value="ECO:0007669"/>
    <property type="project" value="TreeGrafter"/>
</dbReference>
<comment type="similarity">
    <text evidence="1">Belongs to the protein kinase superfamily. CMGC Ser/Thr protein kinase family. MNB/DYRK subfamily.</text>
</comment>
<feature type="compositionally biased region" description="Low complexity" evidence="11">
    <location>
        <begin position="84"/>
        <end position="93"/>
    </location>
</feature>
<dbReference type="GO" id="GO:0005524">
    <property type="term" value="F:ATP binding"/>
    <property type="evidence" value="ECO:0007669"/>
    <property type="project" value="UniProtKB-KW"/>
</dbReference>
<evidence type="ECO:0000256" key="4">
    <source>
        <dbReference type="ARBA" id="ARBA00022679"/>
    </source>
</evidence>
<feature type="compositionally biased region" description="Low complexity" evidence="11">
    <location>
        <begin position="322"/>
        <end position="352"/>
    </location>
</feature>
<evidence type="ECO:0000256" key="10">
    <source>
        <dbReference type="ARBA" id="ARBA00051680"/>
    </source>
</evidence>
<dbReference type="Gene3D" id="3.30.10.30">
    <property type="entry name" value="DYRK"/>
    <property type="match status" value="1"/>
</dbReference>
<feature type="compositionally biased region" description="Basic and acidic residues" evidence="11">
    <location>
        <begin position="69"/>
        <end position="83"/>
    </location>
</feature>
<dbReference type="STRING" id="670386.D3B6H6"/>
<dbReference type="InterPro" id="IPR000719">
    <property type="entry name" value="Prot_kinase_dom"/>
</dbReference>
<evidence type="ECO:0000256" key="2">
    <source>
        <dbReference type="ARBA" id="ARBA00013203"/>
    </source>
</evidence>
<evidence type="ECO:0000259" key="12">
    <source>
        <dbReference type="PROSITE" id="PS50011"/>
    </source>
</evidence>
<accession>D3B6H6</accession>
<feature type="compositionally biased region" description="Polar residues" evidence="11">
    <location>
        <begin position="214"/>
        <end position="233"/>
    </location>
</feature>
<dbReference type="SMART" id="SM00220">
    <property type="entry name" value="S_TKc"/>
    <property type="match status" value="1"/>
</dbReference>
<feature type="compositionally biased region" description="Low complexity" evidence="11">
    <location>
        <begin position="261"/>
        <end position="309"/>
    </location>
</feature>
<dbReference type="SUPFAM" id="SSF56112">
    <property type="entry name" value="Protein kinase-like (PK-like)"/>
    <property type="match status" value="1"/>
</dbReference>
<dbReference type="Gene3D" id="1.10.510.10">
    <property type="entry name" value="Transferase(Phosphotransferase) domain 1"/>
    <property type="match status" value="1"/>
</dbReference>
<evidence type="ECO:0000256" key="7">
    <source>
        <dbReference type="ARBA" id="ARBA00022840"/>
    </source>
</evidence>
<feature type="compositionally biased region" description="Low complexity" evidence="11">
    <location>
        <begin position="108"/>
        <end position="167"/>
    </location>
</feature>
<keyword evidence="4" id="KW-0808">Transferase</keyword>
<dbReference type="GO" id="GO:0004712">
    <property type="term" value="F:protein serine/threonine/tyrosine kinase activity"/>
    <property type="evidence" value="ECO:0007669"/>
    <property type="project" value="UniProtKB-EC"/>
</dbReference>
<feature type="compositionally biased region" description="Basic and acidic residues" evidence="11">
    <location>
        <begin position="373"/>
        <end position="388"/>
    </location>
</feature>
<comment type="catalytic activity">
    <reaction evidence="10">
        <text>L-tyrosyl-[protein] + ATP = O-phospho-L-tyrosyl-[protein] + ADP + H(+)</text>
        <dbReference type="Rhea" id="RHEA:10596"/>
        <dbReference type="Rhea" id="RHEA-COMP:10136"/>
        <dbReference type="Rhea" id="RHEA-COMP:20101"/>
        <dbReference type="ChEBI" id="CHEBI:15378"/>
        <dbReference type="ChEBI" id="CHEBI:30616"/>
        <dbReference type="ChEBI" id="CHEBI:46858"/>
        <dbReference type="ChEBI" id="CHEBI:61978"/>
        <dbReference type="ChEBI" id="CHEBI:456216"/>
        <dbReference type="EC" id="2.7.12.1"/>
    </reaction>
</comment>
<protein>
    <recommendedName>
        <fullName evidence="2">dual-specificity kinase</fullName>
        <ecNumber evidence="2">2.7.12.1</ecNumber>
    </recommendedName>
</protein>
<dbReference type="GO" id="GO:0004674">
    <property type="term" value="F:protein serine/threonine kinase activity"/>
    <property type="evidence" value="ECO:0007669"/>
    <property type="project" value="UniProtKB-KW"/>
</dbReference>
<feature type="compositionally biased region" description="Low complexity" evidence="11">
    <location>
        <begin position="822"/>
        <end position="839"/>
    </location>
</feature>
<comment type="catalytic activity">
    <reaction evidence="8">
        <text>L-seryl-[protein] + ATP = O-phospho-L-seryl-[protein] + ADP + H(+)</text>
        <dbReference type="Rhea" id="RHEA:17989"/>
        <dbReference type="Rhea" id="RHEA-COMP:9863"/>
        <dbReference type="Rhea" id="RHEA-COMP:11604"/>
        <dbReference type="ChEBI" id="CHEBI:15378"/>
        <dbReference type="ChEBI" id="CHEBI:29999"/>
        <dbReference type="ChEBI" id="CHEBI:30616"/>
        <dbReference type="ChEBI" id="CHEBI:83421"/>
        <dbReference type="ChEBI" id="CHEBI:456216"/>
        <dbReference type="EC" id="2.7.12.1"/>
    </reaction>
</comment>
<organism evidence="13 14">
    <name type="scientific">Heterostelium pallidum (strain ATCC 26659 / Pp 5 / PN500)</name>
    <name type="common">Cellular slime mold</name>
    <name type="synonym">Polysphondylium pallidum</name>
    <dbReference type="NCBI Taxonomy" id="670386"/>
    <lineage>
        <taxon>Eukaryota</taxon>
        <taxon>Amoebozoa</taxon>
        <taxon>Evosea</taxon>
        <taxon>Eumycetozoa</taxon>
        <taxon>Dictyostelia</taxon>
        <taxon>Acytosteliales</taxon>
        <taxon>Acytosteliaceae</taxon>
        <taxon>Heterostelium</taxon>
    </lineage>
</organism>
<evidence type="ECO:0000256" key="11">
    <source>
        <dbReference type="SAM" id="MobiDB-lite"/>
    </source>
</evidence>
<dbReference type="GO" id="GO:0005737">
    <property type="term" value="C:cytoplasm"/>
    <property type="evidence" value="ECO:0007669"/>
    <property type="project" value="TreeGrafter"/>
</dbReference>
<dbReference type="InterPro" id="IPR042521">
    <property type="entry name" value="DYRK"/>
</dbReference>
<dbReference type="OMA" id="TMAEQSE"/>
<feature type="domain" description="Protein kinase" evidence="12">
    <location>
        <begin position="518"/>
        <end position="816"/>
    </location>
</feature>
<comment type="catalytic activity">
    <reaction evidence="9">
        <text>L-threonyl-[protein] + ATP = O-phospho-L-threonyl-[protein] + ADP + H(+)</text>
        <dbReference type="Rhea" id="RHEA:46608"/>
        <dbReference type="Rhea" id="RHEA-COMP:11060"/>
        <dbReference type="Rhea" id="RHEA-COMP:11605"/>
        <dbReference type="ChEBI" id="CHEBI:15378"/>
        <dbReference type="ChEBI" id="CHEBI:30013"/>
        <dbReference type="ChEBI" id="CHEBI:30616"/>
        <dbReference type="ChEBI" id="CHEBI:61977"/>
        <dbReference type="ChEBI" id="CHEBI:456216"/>
        <dbReference type="EC" id="2.7.12.1"/>
    </reaction>
</comment>
<dbReference type="FunCoup" id="D3B6H6">
    <property type="interactions" value="193"/>
</dbReference>
<feature type="region of interest" description="Disordered" evidence="11">
    <location>
        <begin position="46"/>
        <end position="446"/>
    </location>
</feature>
<keyword evidence="3" id="KW-0723">Serine/threonine-protein kinase</keyword>
<keyword evidence="5" id="KW-0547">Nucleotide-binding</keyword>
<evidence type="ECO:0000256" key="6">
    <source>
        <dbReference type="ARBA" id="ARBA00022777"/>
    </source>
</evidence>
<dbReference type="PANTHER" id="PTHR24058:SF22">
    <property type="entry name" value="DUAL SPECIFICITY TYROSINE-PHOSPHORYLATION-REGULATED KINASE 4"/>
    <property type="match status" value="1"/>
</dbReference>
<keyword evidence="7" id="KW-0067">ATP-binding</keyword>
<keyword evidence="6" id="KW-0418">Kinase</keyword>
<dbReference type="CDD" id="cd14210">
    <property type="entry name" value="PKc_DYRK"/>
    <property type="match status" value="1"/>
</dbReference>
<feature type="compositionally biased region" description="Polar residues" evidence="11">
    <location>
        <begin position="242"/>
        <end position="252"/>
    </location>
</feature>
<name>D3B6H6_HETP5</name>
<sequence length="845" mass="92296">MTSLQKQTSSTTFVNDNNDLTKLKSSLSQRAMARRSVCLNSALLSSTFAQEGSKEEPINVSSSSKIKSPLKDKEKDKDKDKDNSNNGNGNHPPSKIPDRPSIKPGFRTNTTSSSLKSNNTTSTTTTTTTTTSSTSTTTTTNNGNNSLNFNNVLSSSGSNNSTKRSNTLRNPITLSSSSSGGSGTAGGGGDEIQIKHTASSLQKMKTLDTRTKRSNTISNGLFGSSLNLKSQPSTTTTTTTTSKSNDNNSHNGIDSKVDKITTTTTTTPSTSSSSSTASTTTTNNDMMMNNNSNESTADQPPVAAAATAPKPKPKEDVFTRLSSITKSSRSRSLSVGPSSAPSVQSTNSTSSESHSKDSSKISKIIPKILRSSSKKDVSEKTTTKDNKDATTTTTTTSSSSSSSLKPSKTSPIKSTSTISTLSDSTASISLTSSTSTPTSPTKSLSSYKCTMTPSVALKLYINDLTMAEQSEIMNFPQIFFTGNTTQKTKFNRNLPNNGYDNDQGDYKIVEHDHIAYRYEVLSILGQGSFCQVVKCLDHKTSQLVALKILRNQKRFYTQALTEIKILDFLKNNDPNSSANIVHMNDNFEFRNHLCITFELLSMNLYDFLKNNQFQGFNISLIKRFAAQLLTSLRFLSKRHIIHADLKPENILLKQPTKSGIKLIDFGSSCFENEQIFTYIQSRYYRSPEVILGIKYDKAIDIWSLGCILAELYMGTPLFPGNDEPEQLACIIEIFGVPPPEIINASTRRNVFFYDNGEPKPVSCLNSEGQEYGISTKTLAQSMRTDDLDFIDFIEQCLKWEPSKRLTPEEGLRHKWISELTSVPTATTTPSTTTTTTTSTNNKEES</sequence>
<feature type="compositionally biased region" description="Low complexity" evidence="11">
    <location>
        <begin position="361"/>
        <end position="371"/>
    </location>
</feature>
<gene>
    <name evidence="13" type="primary">dyrk2</name>
    <name evidence="13" type="ORF">PPL_03724</name>
</gene>
<feature type="region of interest" description="Disordered" evidence="11">
    <location>
        <begin position="822"/>
        <end position="845"/>
    </location>
</feature>
<dbReference type="InterPro" id="IPR008271">
    <property type="entry name" value="Ser/Thr_kinase_AS"/>
</dbReference>
<dbReference type="EMBL" id="ADBJ01000017">
    <property type="protein sequence ID" value="EFA82946.1"/>
    <property type="molecule type" value="Genomic_DNA"/>
</dbReference>
<evidence type="ECO:0000256" key="5">
    <source>
        <dbReference type="ARBA" id="ARBA00022741"/>
    </source>
</evidence>
<dbReference type="AlphaFoldDB" id="D3B6H6"/>
<dbReference type="Pfam" id="PF00069">
    <property type="entry name" value="Pkinase"/>
    <property type="match status" value="1"/>
</dbReference>
<evidence type="ECO:0000256" key="8">
    <source>
        <dbReference type="ARBA" id="ARBA00049003"/>
    </source>
</evidence>
<evidence type="ECO:0000256" key="9">
    <source>
        <dbReference type="ARBA" id="ARBA00049308"/>
    </source>
</evidence>
<dbReference type="GeneID" id="31359211"/>
<dbReference type="Proteomes" id="UP000001396">
    <property type="component" value="Unassembled WGS sequence"/>
</dbReference>
<dbReference type="RefSeq" id="XP_020435063.1">
    <property type="nucleotide sequence ID" value="XM_020574649.1"/>
</dbReference>
<dbReference type="PROSITE" id="PS50011">
    <property type="entry name" value="PROTEIN_KINASE_DOM"/>
    <property type="match status" value="1"/>
</dbReference>
<evidence type="ECO:0000256" key="3">
    <source>
        <dbReference type="ARBA" id="ARBA00022527"/>
    </source>
</evidence>
<feature type="region of interest" description="Disordered" evidence="11">
    <location>
        <begin position="1"/>
        <end position="22"/>
    </location>
</feature>
<dbReference type="Gene3D" id="3.30.200.20">
    <property type="entry name" value="Phosphorylase Kinase, domain 1"/>
    <property type="match status" value="1"/>
</dbReference>
<dbReference type="InterPro" id="IPR011009">
    <property type="entry name" value="Kinase-like_dom_sf"/>
</dbReference>
<dbReference type="PROSITE" id="PS00108">
    <property type="entry name" value="PROTEIN_KINASE_ST"/>
    <property type="match status" value="1"/>
</dbReference>
<dbReference type="InParanoid" id="D3B6H6"/>
<reference evidence="13 14" key="1">
    <citation type="journal article" date="2011" name="Genome Res.">
        <title>Phylogeny-wide analysis of social amoeba genomes highlights ancient origins for complex intercellular communication.</title>
        <authorList>
            <person name="Heidel A.J."/>
            <person name="Lawal H.M."/>
            <person name="Felder M."/>
            <person name="Schilde C."/>
            <person name="Helps N.R."/>
            <person name="Tunggal B."/>
            <person name="Rivero F."/>
            <person name="John U."/>
            <person name="Schleicher M."/>
            <person name="Eichinger L."/>
            <person name="Platzer M."/>
            <person name="Noegel A.A."/>
            <person name="Schaap P."/>
            <person name="Gloeckner G."/>
        </authorList>
    </citation>
    <scope>NUCLEOTIDE SEQUENCE [LARGE SCALE GENOMIC DNA]</scope>
    <source>
        <strain evidence="14">ATCC 26659 / Pp 5 / PN500</strain>
    </source>
</reference>
<feature type="compositionally biased region" description="Low complexity" evidence="11">
    <location>
        <begin position="389"/>
        <end position="446"/>
    </location>
</feature>
<dbReference type="InterPro" id="IPR050494">
    <property type="entry name" value="Ser_Thr_dual-spec_kinase"/>
</dbReference>
<dbReference type="EC" id="2.7.12.1" evidence="2"/>
<dbReference type="PANTHER" id="PTHR24058">
    <property type="entry name" value="DUAL SPECIFICITY PROTEIN KINASE"/>
    <property type="match status" value="1"/>
</dbReference>
<comment type="caution">
    <text evidence="13">The sequence shown here is derived from an EMBL/GenBank/DDBJ whole genome shotgun (WGS) entry which is preliminary data.</text>
</comment>
<evidence type="ECO:0000313" key="13">
    <source>
        <dbReference type="EMBL" id="EFA82946.1"/>
    </source>
</evidence>
<evidence type="ECO:0000256" key="1">
    <source>
        <dbReference type="ARBA" id="ARBA00008867"/>
    </source>
</evidence>